<feature type="compositionally biased region" description="Acidic residues" evidence="1">
    <location>
        <begin position="438"/>
        <end position="454"/>
    </location>
</feature>
<reference evidence="2 3" key="1">
    <citation type="submission" date="2014-04" db="EMBL/GenBank/DDBJ databases">
        <authorList>
            <consortium name="DOE Joint Genome Institute"/>
            <person name="Kuo A."/>
            <person name="Tarkka M."/>
            <person name="Buscot F."/>
            <person name="Kohler A."/>
            <person name="Nagy L.G."/>
            <person name="Floudas D."/>
            <person name="Copeland A."/>
            <person name="Barry K.W."/>
            <person name="Cichocki N."/>
            <person name="Veneault-Fourrey C."/>
            <person name="LaButti K."/>
            <person name="Lindquist E.A."/>
            <person name="Lipzen A."/>
            <person name="Lundell T."/>
            <person name="Morin E."/>
            <person name="Murat C."/>
            <person name="Sun H."/>
            <person name="Tunlid A."/>
            <person name="Henrissat B."/>
            <person name="Grigoriev I.V."/>
            <person name="Hibbett D.S."/>
            <person name="Martin F."/>
            <person name="Nordberg H.P."/>
            <person name="Cantor M.N."/>
            <person name="Hua S.X."/>
        </authorList>
    </citation>
    <scope>NUCLEOTIDE SEQUENCE [LARGE SCALE GENOMIC DNA]</scope>
    <source>
        <strain evidence="2 3">F 1598</strain>
    </source>
</reference>
<accession>A0A0C3BK82</accession>
<protein>
    <submittedName>
        <fullName evidence="2">Uncharacterized protein</fullName>
    </submittedName>
</protein>
<dbReference type="OrthoDB" id="2921613at2759"/>
<proteinExistence type="predicted"/>
<evidence type="ECO:0000313" key="3">
    <source>
        <dbReference type="Proteomes" id="UP000054166"/>
    </source>
</evidence>
<keyword evidence="3" id="KW-1185">Reference proteome</keyword>
<organism evidence="2 3">
    <name type="scientific">Piloderma croceum (strain F 1598)</name>
    <dbReference type="NCBI Taxonomy" id="765440"/>
    <lineage>
        <taxon>Eukaryota</taxon>
        <taxon>Fungi</taxon>
        <taxon>Dikarya</taxon>
        <taxon>Basidiomycota</taxon>
        <taxon>Agaricomycotina</taxon>
        <taxon>Agaricomycetes</taxon>
        <taxon>Agaricomycetidae</taxon>
        <taxon>Atheliales</taxon>
        <taxon>Atheliaceae</taxon>
        <taxon>Piloderma</taxon>
    </lineage>
</organism>
<feature type="compositionally biased region" description="Low complexity" evidence="1">
    <location>
        <begin position="132"/>
        <end position="141"/>
    </location>
</feature>
<feature type="compositionally biased region" description="Polar residues" evidence="1">
    <location>
        <begin position="142"/>
        <end position="152"/>
    </location>
</feature>
<sequence length="495" mass="55053">MVSSDYRPFTDITSTLGNDLSSLSPALSNRDFESDITDLHATLPRSPSRLGFNLAKDGGGFCEMTGAEEKQARLKWTCSLFQSTSQNGSDFCEQASLSGDLASCSSSLSELGDDSESSSDDSDEDDSPPRLIPFRRPPLQRSTRSSNLQHANGQPVRPASPPSLLSVPSPPPQHQSGNQTPPASPQINHHGLSRSALMHQKWFWSTRYEEWAIWEAQMEEAESISHAYGGMALLPGTCPALSRGRWSSSLEAPPPSPCPSPVSPRIFPRLGDISALRDPYSVDIDRCFCHFPLWTVHKTLYMFDMHHRSTSPERTTPKLTVDHSDFISNRAATVTTGQGDKVSGYTECNVTLVSGDFSDGSITNQKYLEADDDTHKSEEDDNVFHTWDGVRAWEMSWYARWELLIELVKNDESKRNALEYVGTSSREPPPMFFFAGENGEEDDDDDDDDDEEDYGTIISNPVFGRRVQTGLGKVQKFFANDDKNDLCLRTRVVES</sequence>
<feature type="region of interest" description="Disordered" evidence="1">
    <location>
        <begin position="435"/>
        <end position="456"/>
    </location>
</feature>
<dbReference type="EMBL" id="KN832981">
    <property type="protein sequence ID" value="KIM86783.1"/>
    <property type="molecule type" value="Genomic_DNA"/>
</dbReference>
<dbReference type="AlphaFoldDB" id="A0A0C3BK82"/>
<feature type="compositionally biased region" description="Polar residues" evidence="1">
    <location>
        <begin position="174"/>
        <end position="187"/>
    </location>
</feature>
<evidence type="ECO:0000313" key="2">
    <source>
        <dbReference type="EMBL" id="KIM86783.1"/>
    </source>
</evidence>
<dbReference type="HOGENOM" id="CLU_544111_0_0_1"/>
<reference evidence="3" key="2">
    <citation type="submission" date="2015-01" db="EMBL/GenBank/DDBJ databases">
        <title>Evolutionary Origins and Diversification of the Mycorrhizal Mutualists.</title>
        <authorList>
            <consortium name="DOE Joint Genome Institute"/>
            <consortium name="Mycorrhizal Genomics Consortium"/>
            <person name="Kohler A."/>
            <person name="Kuo A."/>
            <person name="Nagy L.G."/>
            <person name="Floudas D."/>
            <person name="Copeland A."/>
            <person name="Barry K.W."/>
            <person name="Cichocki N."/>
            <person name="Veneault-Fourrey C."/>
            <person name="LaButti K."/>
            <person name="Lindquist E.A."/>
            <person name="Lipzen A."/>
            <person name="Lundell T."/>
            <person name="Morin E."/>
            <person name="Murat C."/>
            <person name="Riley R."/>
            <person name="Ohm R."/>
            <person name="Sun H."/>
            <person name="Tunlid A."/>
            <person name="Henrissat B."/>
            <person name="Grigoriev I.V."/>
            <person name="Hibbett D.S."/>
            <person name="Martin F."/>
        </authorList>
    </citation>
    <scope>NUCLEOTIDE SEQUENCE [LARGE SCALE GENOMIC DNA]</scope>
    <source>
        <strain evidence="3">F 1598</strain>
    </source>
</reference>
<dbReference type="Proteomes" id="UP000054166">
    <property type="component" value="Unassembled WGS sequence"/>
</dbReference>
<evidence type="ECO:0000256" key="1">
    <source>
        <dbReference type="SAM" id="MobiDB-lite"/>
    </source>
</evidence>
<dbReference type="InParanoid" id="A0A0C3BK82"/>
<dbReference type="STRING" id="765440.A0A0C3BK82"/>
<gene>
    <name evidence="2" type="ORF">PILCRDRAFT_816036</name>
</gene>
<feature type="region of interest" description="Disordered" evidence="1">
    <location>
        <begin position="103"/>
        <end position="189"/>
    </location>
</feature>
<name>A0A0C3BK82_PILCF</name>
<feature type="compositionally biased region" description="Acidic residues" evidence="1">
    <location>
        <begin position="111"/>
        <end position="126"/>
    </location>
</feature>